<evidence type="ECO:0000256" key="7">
    <source>
        <dbReference type="SAM" id="Phobius"/>
    </source>
</evidence>
<dbReference type="OrthoDB" id="444631at2759"/>
<feature type="transmembrane region" description="Helical" evidence="7">
    <location>
        <begin position="115"/>
        <end position="138"/>
    </location>
</feature>
<dbReference type="PANTHER" id="PTHR33048:SF158">
    <property type="entry name" value="MEMBRANE PROTEIN PTH11-LIKE, PUTATIVE-RELATED"/>
    <property type="match status" value="1"/>
</dbReference>
<keyword evidence="2 7" id="KW-0812">Transmembrane</keyword>
<gene>
    <name evidence="9" type="ORF">FHL15_005392</name>
</gene>
<evidence type="ECO:0000256" key="6">
    <source>
        <dbReference type="SAM" id="MobiDB-lite"/>
    </source>
</evidence>
<evidence type="ECO:0000256" key="1">
    <source>
        <dbReference type="ARBA" id="ARBA00004141"/>
    </source>
</evidence>
<feature type="transmembrane region" description="Helical" evidence="7">
    <location>
        <begin position="67"/>
        <end position="88"/>
    </location>
</feature>
<dbReference type="STRING" id="2512241.A0A553I0J2"/>
<dbReference type="AlphaFoldDB" id="A0A553I0J2"/>
<dbReference type="EMBL" id="VFLP01000027">
    <property type="protein sequence ID" value="TRX93716.1"/>
    <property type="molecule type" value="Genomic_DNA"/>
</dbReference>
<feature type="transmembrane region" description="Helical" evidence="7">
    <location>
        <begin position="150"/>
        <end position="178"/>
    </location>
</feature>
<feature type="domain" description="Rhodopsin" evidence="8">
    <location>
        <begin position="51"/>
        <end position="294"/>
    </location>
</feature>
<accession>A0A553I0J2</accession>
<evidence type="ECO:0000256" key="5">
    <source>
        <dbReference type="ARBA" id="ARBA00038359"/>
    </source>
</evidence>
<feature type="transmembrane region" description="Helical" evidence="7">
    <location>
        <begin position="232"/>
        <end position="250"/>
    </location>
</feature>
<keyword evidence="4 7" id="KW-0472">Membrane</keyword>
<protein>
    <recommendedName>
        <fullName evidence="8">Rhodopsin domain-containing protein</fullName>
    </recommendedName>
</protein>
<evidence type="ECO:0000256" key="3">
    <source>
        <dbReference type="ARBA" id="ARBA00022989"/>
    </source>
</evidence>
<comment type="similarity">
    <text evidence="5">Belongs to the SAT4 family.</text>
</comment>
<evidence type="ECO:0000313" key="10">
    <source>
        <dbReference type="Proteomes" id="UP000319160"/>
    </source>
</evidence>
<feature type="compositionally biased region" description="Basic and acidic residues" evidence="6">
    <location>
        <begin position="1"/>
        <end position="10"/>
    </location>
</feature>
<dbReference type="InterPro" id="IPR052337">
    <property type="entry name" value="SAT4-like"/>
</dbReference>
<keyword evidence="3 7" id="KW-1133">Transmembrane helix</keyword>
<name>A0A553I0J2_9PEZI</name>
<organism evidence="9 10">
    <name type="scientific">Xylaria flabelliformis</name>
    <dbReference type="NCBI Taxonomy" id="2512241"/>
    <lineage>
        <taxon>Eukaryota</taxon>
        <taxon>Fungi</taxon>
        <taxon>Dikarya</taxon>
        <taxon>Ascomycota</taxon>
        <taxon>Pezizomycotina</taxon>
        <taxon>Sordariomycetes</taxon>
        <taxon>Xylariomycetidae</taxon>
        <taxon>Xylariales</taxon>
        <taxon>Xylariaceae</taxon>
        <taxon>Xylaria</taxon>
    </lineage>
</organism>
<reference evidence="10" key="1">
    <citation type="submission" date="2019-06" db="EMBL/GenBank/DDBJ databases">
        <title>Draft genome sequence of the griseofulvin-producing fungus Xylaria cubensis strain G536.</title>
        <authorList>
            <person name="Mead M.E."/>
            <person name="Raja H.A."/>
            <person name="Steenwyk J.L."/>
            <person name="Knowles S.L."/>
            <person name="Oberlies N.H."/>
            <person name="Rokas A."/>
        </authorList>
    </citation>
    <scope>NUCLEOTIDE SEQUENCE [LARGE SCALE GENOMIC DNA]</scope>
    <source>
        <strain evidence="10">G536</strain>
    </source>
</reference>
<feature type="region of interest" description="Disordered" evidence="6">
    <location>
        <begin position="1"/>
        <end position="25"/>
    </location>
</feature>
<sequence length="402" mass="44524">MDEPSSDRGKTPAATPPPGVTPNFVNPPTQAPMLNTGIYVMLPLMLLFFSARIYTRTYITRALGTDDYLCIIATAATLAYAGVLVGMLNLKPFTPLGRHQWDIPVAALSNEYLKLVILALVTFPIAAMLVKVTILALYRRLFRPSKWAHRLIWIGIILVLVFYITTIIILLAFCLPSRGVPWIVRVQSGASPTVQVNIALSQGVFGLVIDLYILAIPIWQVSRLSLPPQRKAGILLIFLTGLLAVASSAGGLATRAQVTLEDPNFLTSPYLFGLLEVSIALICSCMPIITMPLKSLLAQTISSWNSAKKFSRSLISRLDKKEPNKHEEQLPRIPGGTLSGLRTFIRKLHASTPTSIPTIEFTNFEILTSETDQDYHEHLRGLQGYDVERLAVRDLHNQRETR</sequence>
<evidence type="ECO:0000259" key="8">
    <source>
        <dbReference type="Pfam" id="PF20684"/>
    </source>
</evidence>
<comment type="subcellular location">
    <subcellularLocation>
        <location evidence="1">Membrane</location>
        <topology evidence="1">Multi-pass membrane protein</topology>
    </subcellularLocation>
</comment>
<feature type="transmembrane region" description="Helical" evidence="7">
    <location>
        <begin position="270"/>
        <end position="289"/>
    </location>
</feature>
<evidence type="ECO:0000256" key="2">
    <source>
        <dbReference type="ARBA" id="ARBA00022692"/>
    </source>
</evidence>
<evidence type="ECO:0000256" key="4">
    <source>
        <dbReference type="ARBA" id="ARBA00023136"/>
    </source>
</evidence>
<dbReference type="GO" id="GO:0016020">
    <property type="term" value="C:membrane"/>
    <property type="evidence" value="ECO:0007669"/>
    <property type="project" value="UniProtKB-SubCell"/>
</dbReference>
<comment type="caution">
    <text evidence="9">The sequence shown here is derived from an EMBL/GenBank/DDBJ whole genome shotgun (WGS) entry which is preliminary data.</text>
</comment>
<feature type="transmembrane region" description="Helical" evidence="7">
    <location>
        <begin position="198"/>
        <end position="220"/>
    </location>
</feature>
<dbReference type="PANTHER" id="PTHR33048">
    <property type="entry name" value="PTH11-LIKE INTEGRAL MEMBRANE PROTEIN (AFU_ORTHOLOGUE AFUA_5G11245)"/>
    <property type="match status" value="1"/>
</dbReference>
<feature type="transmembrane region" description="Helical" evidence="7">
    <location>
        <begin position="36"/>
        <end position="55"/>
    </location>
</feature>
<dbReference type="Proteomes" id="UP000319160">
    <property type="component" value="Unassembled WGS sequence"/>
</dbReference>
<evidence type="ECO:0000313" key="9">
    <source>
        <dbReference type="EMBL" id="TRX93716.1"/>
    </source>
</evidence>
<keyword evidence="10" id="KW-1185">Reference proteome</keyword>
<dbReference type="InterPro" id="IPR049326">
    <property type="entry name" value="Rhodopsin_dom_fungi"/>
</dbReference>
<dbReference type="Pfam" id="PF20684">
    <property type="entry name" value="Fung_rhodopsin"/>
    <property type="match status" value="1"/>
</dbReference>
<proteinExistence type="inferred from homology"/>